<evidence type="ECO:0000256" key="7">
    <source>
        <dbReference type="ARBA" id="ARBA00022723"/>
    </source>
</evidence>
<dbReference type="InterPro" id="IPR016193">
    <property type="entry name" value="Cytidine_deaminase-like"/>
</dbReference>
<dbReference type="GO" id="GO:0050661">
    <property type="term" value="F:NADP binding"/>
    <property type="evidence" value="ECO:0007669"/>
    <property type="project" value="InterPro"/>
</dbReference>
<keyword evidence="21" id="KW-1185">Reference proteome</keyword>
<comment type="cofactor">
    <cofactor evidence="15 18">
        <name>Zn(2+)</name>
        <dbReference type="ChEBI" id="CHEBI:29105"/>
    </cofactor>
    <text evidence="15 18">Binds 1 zinc ion.</text>
</comment>
<dbReference type="InterPro" id="IPR016192">
    <property type="entry name" value="APOBEC/CMP_deaminase_Zn-bd"/>
</dbReference>
<evidence type="ECO:0000256" key="14">
    <source>
        <dbReference type="ARBA" id="ARBA00049886"/>
    </source>
</evidence>
<comment type="pathway">
    <text evidence="3 15">Cofactor biosynthesis; riboflavin biosynthesis; 5-amino-6-(D-ribitylamino)uracil from GTP: step 3/4.</text>
</comment>
<evidence type="ECO:0000256" key="5">
    <source>
        <dbReference type="ARBA" id="ARBA00007417"/>
    </source>
</evidence>
<feature type="binding site" evidence="17">
    <location>
        <position position="184"/>
    </location>
    <ligand>
        <name>NADP(+)</name>
        <dbReference type="ChEBI" id="CHEBI:58349"/>
    </ligand>
</feature>
<dbReference type="PANTHER" id="PTHR38011">
    <property type="entry name" value="DIHYDROFOLATE REDUCTASE FAMILY PROTEIN (AFU_ORTHOLOGUE AFUA_8G06820)"/>
    <property type="match status" value="1"/>
</dbReference>
<dbReference type="CDD" id="cd01284">
    <property type="entry name" value="Riboflavin_deaminase-reductase"/>
    <property type="match status" value="1"/>
</dbReference>
<proteinExistence type="inferred from homology"/>
<dbReference type="InterPro" id="IPR050765">
    <property type="entry name" value="Riboflavin_Biosynth_HTPR"/>
</dbReference>
<keyword evidence="10 15" id="KW-0521">NADP</keyword>
<evidence type="ECO:0000256" key="4">
    <source>
        <dbReference type="ARBA" id="ARBA00005259"/>
    </source>
</evidence>
<keyword evidence="12" id="KW-0511">Multifunctional enzyme</keyword>
<dbReference type="InterPro" id="IPR024072">
    <property type="entry name" value="DHFR-like_dom_sf"/>
</dbReference>
<dbReference type="STRING" id="888060.HMPREF9081_2361"/>
<dbReference type="PROSITE" id="PS00903">
    <property type="entry name" value="CYT_DCMP_DEAMINASES_1"/>
    <property type="match status" value="1"/>
</dbReference>
<feature type="binding site" evidence="17">
    <location>
        <position position="214"/>
    </location>
    <ligand>
        <name>substrate</name>
    </ligand>
</feature>
<feature type="binding site" evidence="18">
    <location>
        <position position="105"/>
    </location>
    <ligand>
        <name>Zn(2+)</name>
        <dbReference type="ChEBI" id="CHEBI:29105"/>
        <note>catalytic</note>
    </ligand>
</feature>
<dbReference type="NCBIfam" id="TIGR00326">
    <property type="entry name" value="eubact_ribD"/>
    <property type="match status" value="1"/>
</dbReference>
<accession>F5RQ25</accession>
<evidence type="ECO:0000256" key="12">
    <source>
        <dbReference type="ARBA" id="ARBA00023268"/>
    </source>
</evidence>
<evidence type="ECO:0000256" key="2">
    <source>
        <dbReference type="ARBA" id="ARBA00004882"/>
    </source>
</evidence>
<comment type="similarity">
    <text evidence="5 15">In the C-terminal section; belongs to the HTP reductase family.</text>
</comment>
<dbReference type="GO" id="GO:0008270">
    <property type="term" value="F:zinc ion binding"/>
    <property type="evidence" value="ECO:0007669"/>
    <property type="project" value="InterPro"/>
</dbReference>
<dbReference type="GO" id="GO:0008703">
    <property type="term" value="F:5-amino-6-(5-phosphoribosylamino)uracil reductase activity"/>
    <property type="evidence" value="ECO:0007669"/>
    <property type="project" value="UniProtKB-EC"/>
</dbReference>
<comment type="catalytic activity">
    <reaction evidence="14 15">
        <text>2,5-diamino-6-hydroxy-4-(5-phosphoribosylamino)-pyrimidine + H2O + H(+) = 5-amino-6-(5-phospho-D-ribosylamino)uracil + NH4(+)</text>
        <dbReference type="Rhea" id="RHEA:21868"/>
        <dbReference type="ChEBI" id="CHEBI:15377"/>
        <dbReference type="ChEBI" id="CHEBI:15378"/>
        <dbReference type="ChEBI" id="CHEBI:28938"/>
        <dbReference type="ChEBI" id="CHEBI:58453"/>
        <dbReference type="ChEBI" id="CHEBI:58614"/>
        <dbReference type="EC" id="3.5.4.26"/>
    </reaction>
</comment>
<dbReference type="EC" id="3.5.4.26" evidence="15"/>
<keyword evidence="6 15" id="KW-0686">Riboflavin biosynthesis</keyword>
<evidence type="ECO:0000256" key="11">
    <source>
        <dbReference type="ARBA" id="ARBA00023002"/>
    </source>
</evidence>
<comment type="catalytic activity">
    <reaction evidence="13 15">
        <text>5-amino-6-(5-phospho-D-ribitylamino)uracil + NADP(+) = 5-amino-6-(5-phospho-D-ribosylamino)uracil + NADPH + H(+)</text>
        <dbReference type="Rhea" id="RHEA:17845"/>
        <dbReference type="ChEBI" id="CHEBI:15378"/>
        <dbReference type="ChEBI" id="CHEBI:57783"/>
        <dbReference type="ChEBI" id="CHEBI:58349"/>
        <dbReference type="ChEBI" id="CHEBI:58421"/>
        <dbReference type="ChEBI" id="CHEBI:58453"/>
        <dbReference type="EC" id="1.1.1.193"/>
    </reaction>
</comment>
<keyword evidence="7 15" id="KW-0479">Metal-binding</keyword>
<evidence type="ECO:0000313" key="20">
    <source>
        <dbReference type="EMBL" id="EGK57357.1"/>
    </source>
</evidence>
<feature type="binding site" evidence="17">
    <location>
        <position position="230"/>
    </location>
    <ligand>
        <name>NADP(+)</name>
        <dbReference type="ChEBI" id="CHEBI:58349"/>
    </ligand>
</feature>
<feature type="domain" description="CMP/dCMP-type deaminase" evidence="19">
    <location>
        <begin position="31"/>
        <end position="153"/>
    </location>
</feature>
<dbReference type="GO" id="GO:0009231">
    <property type="term" value="P:riboflavin biosynthetic process"/>
    <property type="evidence" value="ECO:0007669"/>
    <property type="project" value="UniProtKB-UniPathway"/>
</dbReference>
<evidence type="ECO:0000256" key="9">
    <source>
        <dbReference type="ARBA" id="ARBA00022833"/>
    </source>
</evidence>
<evidence type="ECO:0000256" key="18">
    <source>
        <dbReference type="PIRSR" id="PIRSR006769-3"/>
    </source>
</evidence>
<dbReference type="Pfam" id="PF00383">
    <property type="entry name" value="dCMP_cyt_deam_1"/>
    <property type="match status" value="1"/>
</dbReference>
<evidence type="ECO:0000259" key="19">
    <source>
        <dbReference type="PROSITE" id="PS51747"/>
    </source>
</evidence>
<dbReference type="Pfam" id="PF01872">
    <property type="entry name" value="RibD_C"/>
    <property type="match status" value="1"/>
</dbReference>
<evidence type="ECO:0000256" key="15">
    <source>
        <dbReference type="PIRNR" id="PIRNR006769"/>
    </source>
</evidence>
<comment type="caution">
    <text evidence="20">The sequence shown here is derived from an EMBL/GenBank/DDBJ whole genome shotgun (WGS) entry which is preliminary data.</text>
</comment>
<dbReference type="eggNOG" id="COG0117">
    <property type="taxonomic scope" value="Bacteria"/>
</dbReference>
<protein>
    <recommendedName>
        <fullName evidence="15">Riboflavin biosynthesis protein RibD</fullName>
    </recommendedName>
    <domain>
        <recommendedName>
            <fullName evidence="15">Diaminohydroxyphosphoribosylaminopyrimidine deaminase</fullName>
            <shortName evidence="15">DRAP deaminase</shortName>
            <ecNumber evidence="15">3.5.4.26</ecNumber>
        </recommendedName>
        <alternativeName>
            <fullName evidence="15">Riboflavin-specific deaminase</fullName>
        </alternativeName>
    </domain>
    <domain>
        <recommendedName>
            <fullName evidence="15">5-amino-6-(5-phosphoribosylamino)uracil reductase</fullName>
            <ecNumber evidence="15">1.1.1.193</ecNumber>
        </recommendedName>
        <alternativeName>
            <fullName evidence="15">HTP reductase</fullName>
        </alternativeName>
    </domain>
</protein>
<comment type="similarity">
    <text evidence="4 15">In the N-terminal section; belongs to the cytidine and deoxycytidylate deaminase family.</text>
</comment>
<feature type="binding site" evidence="18">
    <location>
        <position position="114"/>
    </location>
    <ligand>
        <name>Zn(2+)</name>
        <dbReference type="ChEBI" id="CHEBI:29105"/>
        <note>catalytic</note>
    </ligand>
</feature>
<dbReference type="PANTHER" id="PTHR38011:SF7">
    <property type="entry name" value="2,5-DIAMINO-6-RIBOSYLAMINO-4(3H)-PYRIMIDINONE 5'-PHOSPHATE REDUCTASE"/>
    <property type="match status" value="1"/>
</dbReference>
<dbReference type="NCBIfam" id="TIGR00227">
    <property type="entry name" value="ribD_Cterm"/>
    <property type="match status" value="1"/>
</dbReference>
<dbReference type="Gene3D" id="3.40.430.10">
    <property type="entry name" value="Dihydrofolate Reductase, subunit A"/>
    <property type="match status" value="1"/>
</dbReference>
<keyword evidence="9 15" id="KW-0862">Zinc</keyword>
<dbReference type="AlphaFoldDB" id="F5RQ25"/>
<dbReference type="PIRSF" id="PIRSF006769">
    <property type="entry name" value="RibD"/>
    <property type="match status" value="1"/>
</dbReference>
<evidence type="ECO:0000256" key="10">
    <source>
        <dbReference type="ARBA" id="ARBA00022857"/>
    </source>
</evidence>
<evidence type="ECO:0000256" key="16">
    <source>
        <dbReference type="PIRSR" id="PIRSR006769-1"/>
    </source>
</evidence>
<dbReference type="UniPathway" id="UPA00275">
    <property type="reaction ID" value="UER00401"/>
</dbReference>
<feature type="binding site" evidence="18">
    <location>
        <position position="80"/>
    </location>
    <ligand>
        <name>Zn(2+)</name>
        <dbReference type="ChEBI" id="CHEBI:29105"/>
        <note>catalytic</note>
    </ligand>
</feature>
<dbReference type="FunFam" id="3.40.140.10:FF:000025">
    <property type="entry name" value="Riboflavin biosynthesis protein RibD"/>
    <property type="match status" value="1"/>
</dbReference>
<keyword evidence="11 15" id="KW-0560">Oxidoreductase</keyword>
<feature type="binding site" evidence="17">
    <location>
        <position position="253"/>
    </location>
    <ligand>
        <name>NADP(+)</name>
        <dbReference type="ChEBI" id="CHEBI:58349"/>
    </ligand>
</feature>
<evidence type="ECO:0000256" key="6">
    <source>
        <dbReference type="ARBA" id="ARBA00022619"/>
    </source>
</evidence>
<organism evidence="20 21">
    <name type="scientific">Centipeda periodontii DSM 2778</name>
    <dbReference type="NCBI Taxonomy" id="888060"/>
    <lineage>
        <taxon>Bacteria</taxon>
        <taxon>Bacillati</taxon>
        <taxon>Bacillota</taxon>
        <taxon>Negativicutes</taxon>
        <taxon>Selenomonadales</taxon>
        <taxon>Selenomonadaceae</taxon>
        <taxon>Centipeda</taxon>
    </lineage>
</organism>
<dbReference type="eggNOG" id="COG1985">
    <property type="taxonomic scope" value="Bacteria"/>
</dbReference>
<feature type="binding site" evidence="17">
    <location>
        <begin position="324"/>
        <end position="330"/>
    </location>
    <ligand>
        <name>NADP(+)</name>
        <dbReference type="ChEBI" id="CHEBI:58349"/>
    </ligand>
</feature>
<feature type="binding site" evidence="17">
    <location>
        <position position="234"/>
    </location>
    <ligand>
        <name>substrate</name>
    </ligand>
</feature>
<feature type="binding site" evidence="17">
    <location>
        <position position="237"/>
    </location>
    <ligand>
        <name>substrate</name>
    </ligand>
</feature>
<dbReference type="SUPFAM" id="SSF53597">
    <property type="entry name" value="Dihydrofolate reductase-like"/>
    <property type="match status" value="1"/>
</dbReference>
<feature type="binding site" evidence="17">
    <location>
        <position position="198"/>
    </location>
    <ligand>
        <name>substrate</name>
    </ligand>
</feature>
<evidence type="ECO:0000256" key="17">
    <source>
        <dbReference type="PIRSR" id="PIRSR006769-2"/>
    </source>
</evidence>
<gene>
    <name evidence="20" type="primary">ribD</name>
    <name evidence="20" type="ORF">HMPREF9081_2361</name>
</gene>
<feature type="binding site" evidence="17">
    <location>
        <position position="200"/>
    </location>
    <ligand>
        <name>NADP(+)</name>
        <dbReference type="ChEBI" id="CHEBI:58349"/>
    </ligand>
</feature>
<dbReference type="HOGENOM" id="CLU_036590_1_2_9"/>
<dbReference type="SUPFAM" id="SSF53927">
    <property type="entry name" value="Cytidine deaminase-like"/>
    <property type="match status" value="1"/>
</dbReference>
<dbReference type="Proteomes" id="UP000004067">
    <property type="component" value="Unassembled WGS sequence"/>
</dbReference>
<evidence type="ECO:0000256" key="13">
    <source>
        <dbReference type="ARBA" id="ARBA00049861"/>
    </source>
</evidence>
<evidence type="ECO:0000256" key="8">
    <source>
        <dbReference type="ARBA" id="ARBA00022801"/>
    </source>
</evidence>
<dbReference type="InterPro" id="IPR002734">
    <property type="entry name" value="RibDG_C"/>
</dbReference>
<dbReference type="EC" id="1.1.1.193" evidence="15"/>
<dbReference type="Gene3D" id="3.40.140.10">
    <property type="entry name" value="Cytidine Deaminase, domain 2"/>
    <property type="match status" value="1"/>
</dbReference>
<sequence>MFHQDDLCAAGEEIPAVFLLNGVAMNEQQRELDESYMREALRIAEYARGRTSPNPLVGAVIVRDGAIVASGWHRAAGEPHAEIHALRMAGELARGATLYVTLEPCAHHGRTGPCAEAVIAAGLARVVIALSDPNPLVAGRGIHLLTAAGIEVTTGICEDEARRQNEIFLKWVTTKRPFVTLKTAMTLDGKIASHTGASQWITGAAARARVHAYRNEYDAILVGIGTVLADDPSLTTRLEHGTGKNPLRIVLDSEARTPLDAKLVADGAAPTIIVVSERADHRRVNLLRACGAEVVTLGAQRVDIAALLDYLGAREITSLFVEGGATVNWSLLAGGSVDKVHAFIAPMLMGGAEAKTPIGGTGFDSPQAAFRLHDMTVEQLGTDILVTGYPCAAE</sequence>
<keyword evidence="8 15" id="KW-0378">Hydrolase</keyword>
<dbReference type="EMBL" id="AFHQ01000057">
    <property type="protein sequence ID" value="EGK57357.1"/>
    <property type="molecule type" value="Genomic_DNA"/>
</dbReference>
<feature type="active site" description="Proton donor" evidence="16">
    <location>
        <position position="82"/>
    </location>
</feature>
<comment type="function">
    <text evidence="1 15">Converts 2,5-diamino-6-(ribosylamino)-4(3h)-pyrimidinone 5'-phosphate into 5-amino-6-(ribosylamino)-2,4(1h,3h)-pyrimidinedione 5'-phosphate.</text>
</comment>
<dbReference type="InterPro" id="IPR004794">
    <property type="entry name" value="Eubact_RibD"/>
</dbReference>
<feature type="binding site" evidence="17">
    <location>
        <position position="322"/>
    </location>
    <ligand>
        <name>substrate</name>
    </ligand>
</feature>
<evidence type="ECO:0000313" key="21">
    <source>
        <dbReference type="Proteomes" id="UP000004067"/>
    </source>
</evidence>
<feature type="binding site" evidence="17">
    <location>
        <position position="226"/>
    </location>
    <ligand>
        <name>NADP(+)</name>
        <dbReference type="ChEBI" id="CHEBI:58349"/>
    </ligand>
</feature>
<evidence type="ECO:0000256" key="1">
    <source>
        <dbReference type="ARBA" id="ARBA00002151"/>
    </source>
</evidence>
<dbReference type="GO" id="GO:0008835">
    <property type="term" value="F:diaminohydroxyphosphoribosylaminopyrimidine deaminase activity"/>
    <property type="evidence" value="ECO:0007669"/>
    <property type="project" value="UniProtKB-EC"/>
</dbReference>
<name>F5RQ25_9FIRM</name>
<evidence type="ECO:0000256" key="3">
    <source>
        <dbReference type="ARBA" id="ARBA00004910"/>
    </source>
</evidence>
<dbReference type="InterPro" id="IPR002125">
    <property type="entry name" value="CMP_dCMP_dom"/>
</dbReference>
<reference evidence="20 21" key="1">
    <citation type="submission" date="2011-04" db="EMBL/GenBank/DDBJ databases">
        <authorList>
            <person name="Muzny D."/>
            <person name="Qin X."/>
            <person name="Deng J."/>
            <person name="Jiang H."/>
            <person name="Liu Y."/>
            <person name="Qu J."/>
            <person name="Song X.-Z."/>
            <person name="Zhang L."/>
            <person name="Thornton R."/>
            <person name="Coyle M."/>
            <person name="Francisco L."/>
            <person name="Jackson L."/>
            <person name="Javaid M."/>
            <person name="Korchina V."/>
            <person name="Kovar C."/>
            <person name="Mata R."/>
            <person name="Mathew T."/>
            <person name="Ngo R."/>
            <person name="Nguyen L."/>
            <person name="Nguyen N."/>
            <person name="Okwuonu G."/>
            <person name="Ongeri F."/>
            <person name="Pham C."/>
            <person name="Simmons D."/>
            <person name="Wilczek-Boney K."/>
            <person name="Hale W."/>
            <person name="Jakkamsetti A."/>
            <person name="Pham P."/>
            <person name="Ruth R."/>
            <person name="San Lucas F."/>
            <person name="Warren J."/>
            <person name="Zhang J."/>
            <person name="Zhao Z."/>
            <person name="Zhou C."/>
            <person name="Zhu D."/>
            <person name="Lee S."/>
            <person name="Bess C."/>
            <person name="Blankenburg K."/>
            <person name="Forbes L."/>
            <person name="Fu Q."/>
            <person name="Gubbala S."/>
            <person name="Hirani K."/>
            <person name="Jayaseelan J.C."/>
            <person name="Lara F."/>
            <person name="Munidasa M."/>
            <person name="Palculict T."/>
            <person name="Patil S."/>
            <person name="Pu L.-L."/>
            <person name="Saada N."/>
            <person name="Tang L."/>
            <person name="Weissenberger G."/>
            <person name="Zhu Y."/>
            <person name="Hemphill L."/>
            <person name="Shang Y."/>
            <person name="Youmans B."/>
            <person name="Ayvaz T."/>
            <person name="Ross M."/>
            <person name="Santibanez J."/>
            <person name="Aqrawi P."/>
            <person name="Gross S."/>
            <person name="Joshi V."/>
            <person name="Fowler G."/>
            <person name="Nazareth L."/>
            <person name="Reid J."/>
            <person name="Worley K."/>
            <person name="Petrosino J."/>
            <person name="Highlander S."/>
            <person name="Gibbs R."/>
        </authorList>
    </citation>
    <scope>NUCLEOTIDE SEQUENCE [LARGE SCALE GENOMIC DNA]</scope>
    <source>
        <strain evidence="20 21">DSM 2778</strain>
    </source>
</reference>
<dbReference type="InterPro" id="IPR011549">
    <property type="entry name" value="RibD_C"/>
</dbReference>
<comment type="pathway">
    <text evidence="2 15">Cofactor biosynthesis; riboflavin biosynthesis; 5-amino-6-(D-ribitylamino)uracil from GTP: step 2/4.</text>
</comment>
<dbReference type="PROSITE" id="PS51747">
    <property type="entry name" value="CYT_DCMP_DEAMINASES_2"/>
    <property type="match status" value="1"/>
</dbReference>